<dbReference type="InterPro" id="IPR050527">
    <property type="entry name" value="Snail/Krueppel_Znf"/>
</dbReference>
<evidence type="ECO:0000256" key="11">
    <source>
        <dbReference type="ARBA" id="ARBA00083685"/>
    </source>
</evidence>
<reference evidence="16" key="1">
    <citation type="submission" date="2025-08" db="UniProtKB">
        <authorList>
            <consortium name="RefSeq"/>
        </authorList>
    </citation>
    <scope>IDENTIFICATION</scope>
</reference>
<evidence type="ECO:0000256" key="9">
    <source>
        <dbReference type="ARBA" id="ARBA00064979"/>
    </source>
</evidence>
<feature type="domain" description="C2H2-type" evidence="14">
    <location>
        <begin position="293"/>
        <end position="324"/>
    </location>
</feature>
<dbReference type="SUPFAM" id="SSF57667">
    <property type="entry name" value="beta-beta-alpha zinc fingers"/>
    <property type="match status" value="3"/>
</dbReference>
<feature type="domain" description="C2H2-type" evidence="14">
    <location>
        <begin position="265"/>
        <end position="292"/>
    </location>
</feature>
<feature type="domain" description="C2H2-type" evidence="14">
    <location>
        <begin position="237"/>
        <end position="264"/>
    </location>
</feature>
<organism evidence="15 16">
    <name type="scientific">Clupea harengus</name>
    <name type="common">Atlantic herring</name>
    <dbReference type="NCBI Taxonomy" id="7950"/>
    <lineage>
        <taxon>Eukaryota</taxon>
        <taxon>Metazoa</taxon>
        <taxon>Chordata</taxon>
        <taxon>Craniata</taxon>
        <taxon>Vertebrata</taxon>
        <taxon>Euteleostomi</taxon>
        <taxon>Actinopterygii</taxon>
        <taxon>Neopterygii</taxon>
        <taxon>Teleostei</taxon>
        <taxon>Clupei</taxon>
        <taxon>Clupeiformes</taxon>
        <taxon>Clupeoidei</taxon>
        <taxon>Clupeidae</taxon>
        <taxon>Clupea</taxon>
    </lineage>
</organism>
<dbReference type="AlphaFoldDB" id="A0A6P8FDU3"/>
<dbReference type="GO" id="GO:0005634">
    <property type="term" value="C:nucleus"/>
    <property type="evidence" value="ECO:0007669"/>
    <property type="project" value="UniProtKB-SubCell"/>
</dbReference>
<dbReference type="FunFam" id="3.30.160.60:FF:000169">
    <property type="entry name" value="transcriptional repressor scratch 2"/>
    <property type="match status" value="1"/>
</dbReference>
<comment type="subunit">
    <text evidence="9">Interacts (via SNAG domain) with LIMD1 (via LIM domains), WTIP (via LIM domains) and AJUBA (via LIM domains).</text>
</comment>
<dbReference type="KEGG" id="char:105894252"/>
<dbReference type="InterPro" id="IPR013087">
    <property type="entry name" value="Znf_C2H2_type"/>
</dbReference>
<protein>
    <recommendedName>
        <fullName evidence="10">Transcriptional repressor scratch 1</fullName>
    </recommendedName>
    <alternativeName>
        <fullName evidence="11">Scratch homolog 1 zinc finger protein</fullName>
    </alternativeName>
</protein>
<dbReference type="PROSITE" id="PS00028">
    <property type="entry name" value="ZINC_FINGER_C2H2_1"/>
    <property type="match status" value="3"/>
</dbReference>
<dbReference type="Proteomes" id="UP000515152">
    <property type="component" value="Chromosome 4"/>
</dbReference>
<feature type="region of interest" description="Disordered" evidence="13">
    <location>
        <begin position="136"/>
        <end position="183"/>
    </location>
</feature>
<evidence type="ECO:0000259" key="14">
    <source>
        <dbReference type="PROSITE" id="PS50157"/>
    </source>
</evidence>
<feature type="compositionally biased region" description="Gly residues" evidence="13">
    <location>
        <begin position="143"/>
        <end position="155"/>
    </location>
</feature>
<sequence>MPRSFLVKKIKLDDSSQHHHHHLDEPLTFARSISDSVASLGVRLSHNGYIQDYIMPSVYQGEKKMELKLASPVSEPLYPPVSGGGGEEYCAPDLEHPDSPQSGQTASGFYSGEAEAESDALSEGYTMDAFFISDGRSRRRGSEGAGGCGGAGAGARGAAEDEEEAEEDKEMPPGAPGARHSCSECGKTYATSSNLSRHKQTHRSLDSKMARKCPTCNKVYVSMPALAMHVLTHDLKHKCHVCSKAFSRPWLLQGHMRSHTGEKPFACAHCGKAFADRSNLRAHMQTHSAFKHYRCKRCNKTFALKSYLNKHYESACFKGSGDEEDSGSDD</sequence>
<evidence type="ECO:0000313" key="15">
    <source>
        <dbReference type="Proteomes" id="UP000515152"/>
    </source>
</evidence>
<evidence type="ECO:0000313" key="16">
    <source>
        <dbReference type="RefSeq" id="XP_031421417.1"/>
    </source>
</evidence>
<dbReference type="Gene3D" id="3.30.160.60">
    <property type="entry name" value="Classic Zinc Finger"/>
    <property type="match status" value="4"/>
</dbReference>
<keyword evidence="7" id="KW-0539">Nucleus</keyword>
<dbReference type="OrthoDB" id="5428132at2759"/>
<proteinExistence type="inferred from homology"/>
<evidence type="ECO:0000256" key="5">
    <source>
        <dbReference type="ARBA" id="ARBA00022833"/>
    </source>
</evidence>
<evidence type="ECO:0000256" key="2">
    <source>
        <dbReference type="ARBA" id="ARBA00022723"/>
    </source>
</evidence>
<keyword evidence="6" id="KW-0238">DNA-binding</keyword>
<dbReference type="RefSeq" id="XP_031421417.1">
    <property type="nucleotide sequence ID" value="XM_031565557.2"/>
</dbReference>
<dbReference type="InterPro" id="IPR036236">
    <property type="entry name" value="Znf_C2H2_sf"/>
</dbReference>
<dbReference type="GeneID" id="105894252"/>
<dbReference type="PANTHER" id="PTHR24388:SF98">
    <property type="entry name" value="SCRATCH-A TRANSCRIPTION FACTOR"/>
    <property type="match status" value="1"/>
</dbReference>
<dbReference type="SMART" id="SM00355">
    <property type="entry name" value="ZnF_C2H2"/>
    <property type="match status" value="5"/>
</dbReference>
<dbReference type="GO" id="GO:0008270">
    <property type="term" value="F:zinc ion binding"/>
    <property type="evidence" value="ECO:0007669"/>
    <property type="project" value="UniProtKB-KW"/>
</dbReference>
<keyword evidence="3" id="KW-0677">Repeat</keyword>
<feature type="domain" description="C2H2-type" evidence="14">
    <location>
        <begin position="180"/>
        <end position="207"/>
    </location>
</feature>
<keyword evidence="5" id="KW-0862">Zinc</keyword>
<dbReference type="PROSITE" id="PS50157">
    <property type="entry name" value="ZINC_FINGER_C2H2_2"/>
    <property type="match status" value="4"/>
</dbReference>
<dbReference type="GO" id="GO:0000981">
    <property type="term" value="F:DNA-binding transcription factor activity, RNA polymerase II-specific"/>
    <property type="evidence" value="ECO:0007669"/>
    <property type="project" value="TreeGrafter"/>
</dbReference>
<evidence type="ECO:0000256" key="7">
    <source>
        <dbReference type="ARBA" id="ARBA00023242"/>
    </source>
</evidence>
<evidence type="ECO:0000256" key="3">
    <source>
        <dbReference type="ARBA" id="ARBA00022737"/>
    </source>
</evidence>
<dbReference type="FunFam" id="3.30.160.60:FF:000043">
    <property type="entry name" value="Scratch family zinc finger 2"/>
    <property type="match status" value="1"/>
</dbReference>
<evidence type="ECO:0000256" key="13">
    <source>
        <dbReference type="SAM" id="MobiDB-lite"/>
    </source>
</evidence>
<comment type="similarity">
    <text evidence="8">Belongs to the snail C2H2-type zinc-finger protein family.</text>
</comment>
<keyword evidence="4 12" id="KW-0863">Zinc-finger</keyword>
<dbReference type="CTD" id="85508"/>
<evidence type="ECO:0000256" key="1">
    <source>
        <dbReference type="ARBA" id="ARBA00004123"/>
    </source>
</evidence>
<name>A0A6P8FDU3_CLUHA</name>
<feature type="compositionally biased region" description="Polar residues" evidence="13">
    <location>
        <begin position="99"/>
        <end position="108"/>
    </location>
</feature>
<dbReference type="GO" id="GO:0000978">
    <property type="term" value="F:RNA polymerase II cis-regulatory region sequence-specific DNA binding"/>
    <property type="evidence" value="ECO:0007669"/>
    <property type="project" value="TreeGrafter"/>
</dbReference>
<keyword evidence="2" id="KW-0479">Metal-binding</keyword>
<evidence type="ECO:0000256" key="4">
    <source>
        <dbReference type="ARBA" id="ARBA00022771"/>
    </source>
</evidence>
<feature type="compositionally biased region" description="Acidic residues" evidence="13">
    <location>
        <begin position="160"/>
        <end position="169"/>
    </location>
</feature>
<dbReference type="PANTHER" id="PTHR24388">
    <property type="entry name" value="ZINC FINGER PROTEIN"/>
    <property type="match status" value="1"/>
</dbReference>
<keyword evidence="15" id="KW-1185">Reference proteome</keyword>
<feature type="region of interest" description="Disordered" evidence="13">
    <location>
        <begin position="78"/>
        <end position="117"/>
    </location>
</feature>
<dbReference type="Pfam" id="PF13912">
    <property type="entry name" value="zf-C2H2_6"/>
    <property type="match status" value="1"/>
</dbReference>
<evidence type="ECO:0000256" key="8">
    <source>
        <dbReference type="ARBA" id="ARBA00037948"/>
    </source>
</evidence>
<accession>A0A6P8FDU3</accession>
<dbReference type="FunFam" id="3.30.160.60:FF:000446">
    <property type="entry name" value="Zinc finger protein"/>
    <property type="match status" value="1"/>
</dbReference>
<gene>
    <name evidence="16" type="primary">scrt2</name>
</gene>
<dbReference type="FunFam" id="3.30.160.60:FF:000207">
    <property type="entry name" value="zinc finger protein SNAI2"/>
    <property type="match status" value="1"/>
</dbReference>
<dbReference type="Pfam" id="PF00096">
    <property type="entry name" value="zf-C2H2"/>
    <property type="match status" value="4"/>
</dbReference>
<comment type="subcellular location">
    <subcellularLocation>
        <location evidence="1">Nucleus</location>
    </subcellularLocation>
</comment>
<evidence type="ECO:0000256" key="10">
    <source>
        <dbReference type="ARBA" id="ARBA00071743"/>
    </source>
</evidence>
<evidence type="ECO:0000256" key="6">
    <source>
        <dbReference type="ARBA" id="ARBA00023125"/>
    </source>
</evidence>
<evidence type="ECO:0000256" key="12">
    <source>
        <dbReference type="PROSITE-ProRule" id="PRU00042"/>
    </source>
</evidence>